<feature type="compositionally biased region" description="Basic and acidic residues" evidence="1">
    <location>
        <begin position="17"/>
        <end position="27"/>
    </location>
</feature>
<evidence type="ECO:0000313" key="3">
    <source>
        <dbReference type="Proteomes" id="UP000694571"/>
    </source>
</evidence>
<name>A0A8D1NUP6_PIG</name>
<evidence type="ECO:0000313" key="2">
    <source>
        <dbReference type="Ensembl" id="ENSSSCP00050043270.1"/>
    </source>
</evidence>
<evidence type="ECO:0000256" key="1">
    <source>
        <dbReference type="SAM" id="MobiDB-lite"/>
    </source>
</evidence>
<dbReference type="Ensembl" id="ENSSSCT00050099897.1">
    <property type="protein sequence ID" value="ENSSSCP00050043270.1"/>
    <property type="gene ID" value="ENSSSCG00050073119.1"/>
</dbReference>
<proteinExistence type="predicted"/>
<dbReference type="AlphaFoldDB" id="A0A8D1NUP6"/>
<reference evidence="2" key="1">
    <citation type="submission" date="2025-08" db="UniProtKB">
        <authorList>
            <consortium name="Ensembl"/>
        </authorList>
    </citation>
    <scope>IDENTIFICATION</scope>
</reference>
<sequence length="157" mass="18751">MGPTQTSKFLHSKGNQKQHEKTTHRMGENLSNESTDKGLISKIYKHLLQLHTKKTNNPIKKWAEDRKRQFFKEDIQMAKKHMKRCSTSLTIRETQIKTTMRYHLTPARMAIIQKSTNNKCWRGCGEKGTLLHYWWDCKLVQPLWKAVWRFLRKLKIE</sequence>
<accession>A0A8D1NUP6</accession>
<dbReference type="Proteomes" id="UP000694571">
    <property type="component" value="Unplaced"/>
</dbReference>
<feature type="region of interest" description="Disordered" evidence="1">
    <location>
        <begin position="1"/>
        <end position="34"/>
    </location>
</feature>
<protein>
    <submittedName>
        <fullName evidence="2">Uncharacterized protein</fullName>
    </submittedName>
</protein>
<organism evidence="2 3">
    <name type="scientific">Sus scrofa</name>
    <name type="common">Pig</name>
    <dbReference type="NCBI Taxonomy" id="9823"/>
    <lineage>
        <taxon>Eukaryota</taxon>
        <taxon>Metazoa</taxon>
        <taxon>Chordata</taxon>
        <taxon>Craniata</taxon>
        <taxon>Vertebrata</taxon>
        <taxon>Euteleostomi</taxon>
        <taxon>Mammalia</taxon>
        <taxon>Eutheria</taxon>
        <taxon>Laurasiatheria</taxon>
        <taxon>Artiodactyla</taxon>
        <taxon>Suina</taxon>
        <taxon>Suidae</taxon>
        <taxon>Sus</taxon>
    </lineage>
</organism>